<evidence type="ECO:0000256" key="4">
    <source>
        <dbReference type="ARBA" id="ARBA00022613"/>
    </source>
</evidence>
<protein>
    <recommendedName>
        <fullName evidence="3">Beta-crystallin A4</fullName>
    </recommendedName>
    <alternativeName>
        <fullName evidence="7">Beta-A4 crystallin</fullName>
    </alternativeName>
</protein>
<feature type="domain" description="Beta/gamma crystallin 'Greek key'" evidence="8">
    <location>
        <begin position="40"/>
        <end position="79"/>
    </location>
</feature>
<organism evidence="9 10">
    <name type="scientific">Podarcis lilfordi</name>
    <name type="common">Lilford's wall lizard</name>
    <dbReference type="NCBI Taxonomy" id="74358"/>
    <lineage>
        <taxon>Eukaryota</taxon>
        <taxon>Metazoa</taxon>
        <taxon>Chordata</taxon>
        <taxon>Craniata</taxon>
        <taxon>Vertebrata</taxon>
        <taxon>Euteleostomi</taxon>
        <taxon>Lepidosauria</taxon>
        <taxon>Squamata</taxon>
        <taxon>Bifurcata</taxon>
        <taxon>Unidentata</taxon>
        <taxon>Episquamata</taxon>
        <taxon>Laterata</taxon>
        <taxon>Lacertibaenia</taxon>
        <taxon>Lacertidae</taxon>
        <taxon>Podarcis</taxon>
    </lineage>
</organism>
<sequence>MHSGYKNPSGEELMGRVRLELTREAESTMSHHSGKVSGLWKIVAWDEPAFQGRKHEFTSECYDITLCGFDNVCSARVESGTWVGFEHPGFQGQQFVLEQGDYPCWEAWSGSNAYHAHRLSSFRPVSCANHRESKMTIFEQENFMGRKGELSDDYPSLKAMGWGSNEVGSLRASSGAWVCFQFPGYRGFQYVVESDCHGGEYKHVRELGSHAQTSQVQSIRRVQH</sequence>
<dbReference type="Pfam" id="PF00030">
    <property type="entry name" value="Crystall"/>
    <property type="match status" value="2"/>
</dbReference>
<evidence type="ECO:0000259" key="8">
    <source>
        <dbReference type="PROSITE" id="PS50915"/>
    </source>
</evidence>
<dbReference type="PROSITE" id="PS50915">
    <property type="entry name" value="CRYSTALLIN_BETA_GAMMA"/>
    <property type="match status" value="3"/>
</dbReference>
<dbReference type="InterPro" id="IPR011024">
    <property type="entry name" value="G_crystallin-like"/>
</dbReference>
<dbReference type="PRINTS" id="PR01367">
    <property type="entry name" value="BGCRYSTALLIN"/>
</dbReference>
<evidence type="ECO:0000313" key="10">
    <source>
        <dbReference type="Proteomes" id="UP001178461"/>
    </source>
</evidence>
<name>A0AA35LK11_9SAUR</name>
<dbReference type="AlphaFoldDB" id="A0AA35LK11"/>
<dbReference type="InterPro" id="IPR050252">
    <property type="entry name" value="Beta/Gamma-Crystallin"/>
</dbReference>
<dbReference type="SMART" id="SM00247">
    <property type="entry name" value="XTALbg"/>
    <property type="match status" value="2"/>
</dbReference>
<feature type="domain" description="Beta/gamma crystallin 'Greek key'" evidence="8">
    <location>
        <begin position="80"/>
        <end position="126"/>
    </location>
</feature>
<evidence type="ECO:0000256" key="2">
    <source>
        <dbReference type="ARBA" id="ARBA00009646"/>
    </source>
</evidence>
<dbReference type="PANTHER" id="PTHR11818">
    <property type="entry name" value="BETA/GAMMA CRYSTALLIN"/>
    <property type="match status" value="1"/>
</dbReference>
<reference evidence="9" key="1">
    <citation type="submission" date="2022-12" db="EMBL/GenBank/DDBJ databases">
        <authorList>
            <person name="Alioto T."/>
            <person name="Alioto T."/>
            <person name="Gomez Garrido J."/>
        </authorList>
    </citation>
    <scope>NUCLEOTIDE SEQUENCE</scope>
</reference>
<dbReference type="Proteomes" id="UP001178461">
    <property type="component" value="Chromosome 16"/>
</dbReference>
<keyword evidence="5" id="KW-0677">Repeat</keyword>
<comment type="subunit">
    <text evidence="6">Homo/heterodimer, or complexes of higher-order. The structure of beta-crystallin oligomers seems to be stabilized through interactions between the N-terminal arms.</text>
</comment>
<comment type="function">
    <text evidence="1">Crystallins are the dominant structural components of the vertebrate eye lens.</text>
</comment>
<evidence type="ECO:0000256" key="3">
    <source>
        <dbReference type="ARBA" id="ARBA00019489"/>
    </source>
</evidence>
<dbReference type="FunFam" id="2.60.20.10:FF:000002">
    <property type="entry name" value="Crystallin, beta B2"/>
    <property type="match status" value="1"/>
</dbReference>
<dbReference type="SUPFAM" id="SSF49695">
    <property type="entry name" value="gamma-Crystallin-like"/>
    <property type="match status" value="1"/>
</dbReference>
<comment type="similarity">
    <text evidence="2">Belongs to the beta/gamma-crystallin family.</text>
</comment>
<keyword evidence="4" id="KW-0273">Eye lens protein</keyword>
<evidence type="ECO:0000256" key="6">
    <source>
        <dbReference type="ARBA" id="ARBA00025922"/>
    </source>
</evidence>
<evidence type="ECO:0000256" key="7">
    <source>
        <dbReference type="ARBA" id="ARBA00032269"/>
    </source>
</evidence>
<evidence type="ECO:0000313" key="9">
    <source>
        <dbReference type="EMBL" id="CAI5797248.1"/>
    </source>
</evidence>
<proteinExistence type="inferred from homology"/>
<dbReference type="Gene3D" id="2.60.20.10">
    <property type="entry name" value="Crystallins"/>
    <property type="match status" value="2"/>
</dbReference>
<feature type="domain" description="Beta/gamma crystallin 'Greek key'" evidence="8">
    <location>
        <begin position="133"/>
        <end position="174"/>
    </location>
</feature>
<keyword evidence="10" id="KW-1185">Reference proteome</keyword>
<dbReference type="GO" id="GO:0005212">
    <property type="term" value="F:structural constituent of eye lens"/>
    <property type="evidence" value="ECO:0007669"/>
    <property type="project" value="UniProtKB-KW"/>
</dbReference>
<accession>A0AA35LK11</accession>
<dbReference type="InterPro" id="IPR001064">
    <property type="entry name" value="Beta/gamma_crystallin"/>
</dbReference>
<evidence type="ECO:0000256" key="5">
    <source>
        <dbReference type="ARBA" id="ARBA00022737"/>
    </source>
</evidence>
<dbReference type="FunFam" id="2.60.20.10:FF:000004">
    <property type="entry name" value="Crystallin beta A4"/>
    <property type="match status" value="1"/>
</dbReference>
<gene>
    <name evidence="9" type="ORF">PODLI_1B013865</name>
</gene>
<dbReference type="GO" id="GO:0007601">
    <property type="term" value="P:visual perception"/>
    <property type="evidence" value="ECO:0007669"/>
    <property type="project" value="TreeGrafter"/>
</dbReference>
<dbReference type="EMBL" id="OX395143">
    <property type="protein sequence ID" value="CAI5797248.1"/>
    <property type="molecule type" value="Genomic_DNA"/>
</dbReference>
<dbReference type="PANTHER" id="PTHR11818:SF19">
    <property type="entry name" value="BETA-CRYSTALLIN A4"/>
    <property type="match status" value="1"/>
</dbReference>
<evidence type="ECO:0000256" key="1">
    <source>
        <dbReference type="ARBA" id="ARBA00003689"/>
    </source>
</evidence>
<dbReference type="GO" id="GO:0002088">
    <property type="term" value="P:lens development in camera-type eye"/>
    <property type="evidence" value="ECO:0007669"/>
    <property type="project" value="TreeGrafter"/>
</dbReference>